<organism evidence="11 12">
    <name type="scientific">Pallidibacillus pasinlerensis</name>
    <dbReference type="NCBI Taxonomy" id="2703818"/>
    <lineage>
        <taxon>Bacteria</taxon>
        <taxon>Bacillati</taxon>
        <taxon>Bacillota</taxon>
        <taxon>Bacilli</taxon>
        <taxon>Bacillales</taxon>
        <taxon>Bacillaceae</taxon>
        <taxon>Pallidibacillus</taxon>
    </lineage>
</organism>
<dbReference type="InterPro" id="IPR017871">
    <property type="entry name" value="ABC_transporter-like_CS"/>
</dbReference>
<evidence type="ECO:0000256" key="1">
    <source>
        <dbReference type="ARBA" id="ARBA00004651"/>
    </source>
</evidence>
<dbReference type="PROSITE" id="PS00211">
    <property type="entry name" value="ABC_TRANSPORTER_1"/>
    <property type="match status" value="1"/>
</dbReference>
<dbReference type="Pfam" id="PF00664">
    <property type="entry name" value="ABC_membrane"/>
    <property type="match status" value="1"/>
</dbReference>
<comment type="subcellular location">
    <subcellularLocation>
        <location evidence="1">Cell membrane</location>
        <topology evidence="1">Multi-pass membrane protein</topology>
    </subcellularLocation>
</comment>
<evidence type="ECO:0000256" key="6">
    <source>
        <dbReference type="ARBA" id="ARBA00023136"/>
    </source>
</evidence>
<dbReference type="PROSITE" id="PS50893">
    <property type="entry name" value="ABC_TRANSPORTER_2"/>
    <property type="match status" value="1"/>
</dbReference>
<evidence type="ECO:0000256" key="3">
    <source>
        <dbReference type="ARBA" id="ARBA00022741"/>
    </source>
</evidence>
<sequence>MLHSQERGLKVMSRRHHRNVNPEDLKLTRSKFTTIGKLWKELSNNRGLLFLVLFLVLVNTIFGILGPFLIGYAIDQFIYKQTLSGIIPLLIGLITVYFFYSLTSFLQNYWMIGIAQETVFTMRTRIFTHLQNLPISFFDKRQHGEIMSRVTNDMDNISSTLNSSVIQIFSSVLTLTGTIIFMLWLSPLLTAITMTIVPLLYFGMKWITNRTSKYFKEQQKHLGLLNGFVEETISGQKIIKSYSQEEFVIDEFLQKSNALKKAGFWAQTISGFIPKLMNMLNNLSYALIAFVGGMLALKGDLTVGIIVTFTEYARQFTRPLHDLANQYNQLLSAVAGAERVYEVLEEEKEEIDEIHAAPVERVKGNVEFQNVSFSYGRDENTIKNICFQVENGQTVALVGPTGAGKSTIINLLMRFYKPQSGTILIDGKNIQTITRESLRSFYGFVLQDVYLFEGTFRENIRYGKLDATDEEVEEAAKKANAHSFIMKLPNGYDTKLTEDGSGISQGQKQLLSVARAILRNPSILILDEAMSNIDTVTEIKLQEALQRLMQNRTTFVIAHRLNTIQNADQILVVYEGEIAERGTHETLLKKKGLYYQMYKQKENTIVV</sequence>
<dbReference type="PROSITE" id="PS50929">
    <property type="entry name" value="ABC_TM1F"/>
    <property type="match status" value="1"/>
</dbReference>
<keyword evidence="4 11" id="KW-0067">ATP-binding</keyword>
<dbReference type="SMART" id="SM00382">
    <property type="entry name" value="AAA"/>
    <property type="match status" value="1"/>
</dbReference>
<feature type="coiled-coil region" evidence="7">
    <location>
        <begin position="327"/>
        <end position="357"/>
    </location>
</feature>
<dbReference type="InterPro" id="IPR003593">
    <property type="entry name" value="AAA+_ATPase"/>
</dbReference>
<feature type="transmembrane region" description="Helical" evidence="8">
    <location>
        <begin position="285"/>
        <end position="309"/>
    </location>
</feature>
<feature type="transmembrane region" description="Helical" evidence="8">
    <location>
        <begin position="82"/>
        <end position="100"/>
    </location>
</feature>
<gene>
    <name evidence="11" type="ORF">GW534_03580</name>
</gene>
<dbReference type="EMBL" id="JAACYS010000009">
    <property type="protein sequence ID" value="NCU16854.1"/>
    <property type="molecule type" value="Genomic_DNA"/>
</dbReference>
<dbReference type="SUPFAM" id="SSF90123">
    <property type="entry name" value="ABC transporter transmembrane region"/>
    <property type="match status" value="1"/>
</dbReference>
<comment type="caution">
    <text evidence="11">The sequence shown here is derived from an EMBL/GenBank/DDBJ whole genome shotgun (WGS) entry which is preliminary data.</text>
</comment>
<evidence type="ECO:0000256" key="2">
    <source>
        <dbReference type="ARBA" id="ARBA00022692"/>
    </source>
</evidence>
<feature type="transmembrane region" description="Helical" evidence="8">
    <location>
        <begin position="179"/>
        <end position="203"/>
    </location>
</feature>
<dbReference type="CDD" id="cd18547">
    <property type="entry name" value="ABC_6TM_Tm288_like"/>
    <property type="match status" value="1"/>
</dbReference>
<evidence type="ECO:0000256" key="7">
    <source>
        <dbReference type="SAM" id="Coils"/>
    </source>
</evidence>
<evidence type="ECO:0000313" key="12">
    <source>
        <dbReference type="Proteomes" id="UP000743899"/>
    </source>
</evidence>
<keyword evidence="2 8" id="KW-0812">Transmembrane</keyword>
<dbReference type="InterPro" id="IPR039421">
    <property type="entry name" value="Type_1_exporter"/>
</dbReference>
<evidence type="ECO:0000256" key="8">
    <source>
        <dbReference type="SAM" id="Phobius"/>
    </source>
</evidence>
<dbReference type="InterPro" id="IPR036640">
    <property type="entry name" value="ABC1_TM_sf"/>
</dbReference>
<dbReference type="Gene3D" id="1.20.1560.10">
    <property type="entry name" value="ABC transporter type 1, transmembrane domain"/>
    <property type="match status" value="1"/>
</dbReference>
<reference evidence="11 12" key="1">
    <citation type="submission" date="2020-01" db="EMBL/GenBank/DDBJ databases">
        <title>A novel Bacillus sp. from Pasinler.</title>
        <authorList>
            <person name="Adiguzel A."/>
            <person name="Ay H."/>
            <person name="Baltaci M.O."/>
        </authorList>
    </citation>
    <scope>NUCLEOTIDE SEQUENCE [LARGE SCALE GENOMIC DNA]</scope>
    <source>
        <strain evidence="11 12">P1</strain>
    </source>
</reference>
<keyword evidence="3" id="KW-0547">Nucleotide-binding</keyword>
<dbReference type="InterPro" id="IPR011527">
    <property type="entry name" value="ABC1_TM_dom"/>
</dbReference>
<keyword evidence="7" id="KW-0175">Coiled coil</keyword>
<dbReference type="Proteomes" id="UP000743899">
    <property type="component" value="Unassembled WGS sequence"/>
</dbReference>
<accession>A0ABX0A2V5</accession>
<dbReference type="Gene3D" id="3.40.50.300">
    <property type="entry name" value="P-loop containing nucleotide triphosphate hydrolases"/>
    <property type="match status" value="1"/>
</dbReference>
<dbReference type="CDD" id="cd03254">
    <property type="entry name" value="ABCC_Glucan_exporter_like"/>
    <property type="match status" value="1"/>
</dbReference>
<keyword evidence="12" id="KW-1185">Reference proteome</keyword>
<feature type="domain" description="ABC transmembrane type-1" evidence="10">
    <location>
        <begin position="50"/>
        <end position="332"/>
    </location>
</feature>
<dbReference type="InterPro" id="IPR003439">
    <property type="entry name" value="ABC_transporter-like_ATP-bd"/>
</dbReference>
<evidence type="ECO:0000256" key="4">
    <source>
        <dbReference type="ARBA" id="ARBA00022840"/>
    </source>
</evidence>
<feature type="domain" description="ABC transporter" evidence="9">
    <location>
        <begin position="366"/>
        <end position="600"/>
    </location>
</feature>
<dbReference type="PANTHER" id="PTHR43394">
    <property type="entry name" value="ATP-DEPENDENT PERMEASE MDL1, MITOCHONDRIAL"/>
    <property type="match status" value="1"/>
</dbReference>
<keyword evidence="6 8" id="KW-0472">Membrane</keyword>
<evidence type="ECO:0000259" key="10">
    <source>
        <dbReference type="PROSITE" id="PS50929"/>
    </source>
</evidence>
<name>A0ABX0A2V5_9BACI</name>
<evidence type="ECO:0000256" key="5">
    <source>
        <dbReference type="ARBA" id="ARBA00022989"/>
    </source>
</evidence>
<feature type="transmembrane region" description="Helical" evidence="8">
    <location>
        <begin position="48"/>
        <end position="70"/>
    </location>
</feature>
<dbReference type="InterPro" id="IPR027417">
    <property type="entry name" value="P-loop_NTPase"/>
</dbReference>
<dbReference type="Pfam" id="PF00005">
    <property type="entry name" value="ABC_tran"/>
    <property type="match status" value="1"/>
</dbReference>
<proteinExistence type="predicted"/>
<protein>
    <submittedName>
        <fullName evidence="11">ABC transporter ATP-binding protein</fullName>
    </submittedName>
</protein>
<evidence type="ECO:0000313" key="11">
    <source>
        <dbReference type="EMBL" id="NCU16854.1"/>
    </source>
</evidence>
<dbReference type="GO" id="GO:0005524">
    <property type="term" value="F:ATP binding"/>
    <property type="evidence" value="ECO:0007669"/>
    <property type="project" value="UniProtKB-KW"/>
</dbReference>
<keyword evidence="5 8" id="KW-1133">Transmembrane helix</keyword>
<dbReference type="SUPFAM" id="SSF52540">
    <property type="entry name" value="P-loop containing nucleoside triphosphate hydrolases"/>
    <property type="match status" value="1"/>
</dbReference>
<evidence type="ECO:0000259" key="9">
    <source>
        <dbReference type="PROSITE" id="PS50893"/>
    </source>
</evidence>
<dbReference type="PANTHER" id="PTHR43394:SF1">
    <property type="entry name" value="ATP-BINDING CASSETTE SUB-FAMILY B MEMBER 10, MITOCHONDRIAL"/>
    <property type="match status" value="1"/>
</dbReference>